<evidence type="ECO:0000256" key="6">
    <source>
        <dbReference type="ARBA" id="ARBA00022840"/>
    </source>
</evidence>
<dbReference type="Pfam" id="PF07714">
    <property type="entry name" value="PK_Tyr_Ser-Thr"/>
    <property type="match status" value="1"/>
</dbReference>
<evidence type="ECO:0000313" key="14">
    <source>
        <dbReference type="RefSeq" id="XP_010249440.2"/>
    </source>
</evidence>
<dbReference type="PROSITE" id="PS50011">
    <property type="entry name" value="PROTEIN_KINASE_DOM"/>
    <property type="match status" value="1"/>
</dbReference>
<evidence type="ECO:0000256" key="7">
    <source>
        <dbReference type="ARBA" id="ARBA00022989"/>
    </source>
</evidence>
<feature type="signal peptide" evidence="11">
    <location>
        <begin position="1"/>
        <end position="25"/>
    </location>
</feature>
<dbReference type="PANTHER" id="PTHR45927:SF13">
    <property type="entry name" value="PROTEIN LYK2"/>
    <property type="match status" value="1"/>
</dbReference>
<protein>
    <submittedName>
        <fullName evidence="14">LOW QUALITY PROTEIN: protein LYK2-like</fullName>
    </submittedName>
</protein>
<keyword evidence="6" id="KW-0067">ATP-binding</keyword>
<dbReference type="InterPro" id="IPR000719">
    <property type="entry name" value="Prot_kinase_dom"/>
</dbReference>
<dbReference type="Proteomes" id="UP000189703">
    <property type="component" value="Unplaced"/>
</dbReference>
<evidence type="ECO:0000256" key="8">
    <source>
        <dbReference type="ARBA" id="ARBA00023136"/>
    </source>
</evidence>
<evidence type="ECO:0000256" key="10">
    <source>
        <dbReference type="SAM" id="Phobius"/>
    </source>
</evidence>
<keyword evidence="2" id="KW-1003">Cell membrane</keyword>
<keyword evidence="8 10" id="KW-0472">Membrane</keyword>
<reference evidence="14" key="1">
    <citation type="submission" date="2025-08" db="UniProtKB">
        <authorList>
            <consortium name="RefSeq"/>
        </authorList>
    </citation>
    <scope>IDENTIFICATION</scope>
</reference>
<dbReference type="RefSeq" id="XP_010249440.2">
    <property type="nucleotide sequence ID" value="XM_010251138.2"/>
</dbReference>
<evidence type="ECO:0000256" key="1">
    <source>
        <dbReference type="ARBA" id="ARBA00004162"/>
    </source>
</evidence>
<accession>A0A1U7ZN24</accession>
<name>A0A1U7ZN24_NELNU</name>
<organism evidence="13 14">
    <name type="scientific">Nelumbo nucifera</name>
    <name type="common">Sacred lotus</name>
    <dbReference type="NCBI Taxonomy" id="4432"/>
    <lineage>
        <taxon>Eukaryota</taxon>
        <taxon>Viridiplantae</taxon>
        <taxon>Streptophyta</taxon>
        <taxon>Embryophyta</taxon>
        <taxon>Tracheophyta</taxon>
        <taxon>Spermatophyta</taxon>
        <taxon>Magnoliopsida</taxon>
        <taxon>Proteales</taxon>
        <taxon>Nelumbonaceae</taxon>
        <taxon>Nelumbo</taxon>
    </lineage>
</organism>
<evidence type="ECO:0000259" key="12">
    <source>
        <dbReference type="PROSITE" id="PS50011"/>
    </source>
</evidence>
<dbReference type="SUPFAM" id="SSF56112">
    <property type="entry name" value="Protein kinase-like (PK-like)"/>
    <property type="match status" value="1"/>
</dbReference>
<feature type="domain" description="Protein kinase" evidence="12">
    <location>
        <begin position="329"/>
        <end position="618"/>
    </location>
</feature>
<dbReference type="GO" id="GO:0005524">
    <property type="term" value="F:ATP binding"/>
    <property type="evidence" value="ECO:0007669"/>
    <property type="project" value="UniProtKB-KW"/>
</dbReference>
<comment type="subcellular location">
    <subcellularLocation>
        <location evidence="1">Cell membrane</location>
        <topology evidence="1">Single-pass membrane protein</topology>
    </subcellularLocation>
</comment>
<dbReference type="Gene3D" id="1.10.510.10">
    <property type="entry name" value="Transferase(Phosphotransferase) domain 1"/>
    <property type="match status" value="1"/>
</dbReference>
<dbReference type="InParanoid" id="A0A1U7ZN24"/>
<dbReference type="GO" id="GO:0005886">
    <property type="term" value="C:plasma membrane"/>
    <property type="evidence" value="ECO:0007669"/>
    <property type="project" value="UniProtKB-SubCell"/>
</dbReference>
<dbReference type="Gene3D" id="3.30.200.20">
    <property type="entry name" value="Phosphorylase Kinase, domain 1"/>
    <property type="match status" value="1"/>
</dbReference>
<dbReference type="Pfam" id="PF23446">
    <property type="entry name" value="LysM1_NFP_LYK"/>
    <property type="match status" value="1"/>
</dbReference>
<dbReference type="eggNOG" id="KOG1187">
    <property type="taxonomic scope" value="Eukaryota"/>
</dbReference>
<evidence type="ECO:0000256" key="2">
    <source>
        <dbReference type="ARBA" id="ARBA00022475"/>
    </source>
</evidence>
<dbReference type="InterPro" id="IPR056561">
    <property type="entry name" value="NFP_LYK_LysM1"/>
</dbReference>
<evidence type="ECO:0000256" key="11">
    <source>
        <dbReference type="SAM" id="SignalP"/>
    </source>
</evidence>
<evidence type="ECO:0000256" key="9">
    <source>
        <dbReference type="ARBA" id="ARBA00023157"/>
    </source>
</evidence>
<dbReference type="InterPro" id="IPR001245">
    <property type="entry name" value="Ser-Thr/Tyr_kinase_cat_dom"/>
</dbReference>
<evidence type="ECO:0000256" key="5">
    <source>
        <dbReference type="ARBA" id="ARBA00022741"/>
    </source>
</evidence>
<dbReference type="Pfam" id="PF23472">
    <property type="entry name" value="LysM2_CERK1_LYK3_4_5"/>
    <property type="match status" value="1"/>
</dbReference>
<evidence type="ECO:0000256" key="3">
    <source>
        <dbReference type="ARBA" id="ARBA00022692"/>
    </source>
</evidence>
<dbReference type="FunFam" id="1.10.510.10:FF:000468">
    <property type="entry name" value="PTI1-like tyrosine-protein kinase 3"/>
    <property type="match status" value="1"/>
</dbReference>
<dbReference type="PANTHER" id="PTHR45927">
    <property type="entry name" value="LYSM-DOMAIN RECEPTOR-LIKE KINASE-RELATED"/>
    <property type="match status" value="1"/>
</dbReference>
<keyword evidence="5" id="KW-0547">Nucleotide-binding</keyword>
<proteinExistence type="predicted"/>
<dbReference type="GO" id="GO:0004672">
    <property type="term" value="F:protein kinase activity"/>
    <property type="evidence" value="ECO:0007669"/>
    <property type="project" value="InterPro"/>
</dbReference>
<dbReference type="InterPro" id="IPR011009">
    <property type="entry name" value="Kinase-like_dom_sf"/>
</dbReference>
<dbReference type="AlphaFoldDB" id="A0A1U7ZN24"/>
<gene>
    <name evidence="14" type="primary">LOC104591988</name>
</gene>
<evidence type="ECO:0000313" key="13">
    <source>
        <dbReference type="Proteomes" id="UP000189703"/>
    </source>
</evidence>
<keyword evidence="9" id="KW-1015">Disulfide bond</keyword>
<evidence type="ECO:0000256" key="4">
    <source>
        <dbReference type="ARBA" id="ARBA00022729"/>
    </source>
</evidence>
<feature type="chain" id="PRO_5010537529" evidence="11">
    <location>
        <begin position="26"/>
        <end position="624"/>
    </location>
</feature>
<feature type="transmembrane region" description="Helical" evidence="10">
    <location>
        <begin position="239"/>
        <end position="263"/>
    </location>
</feature>
<dbReference type="GeneID" id="104591988"/>
<dbReference type="OMA" id="TCFRESP"/>
<keyword evidence="4 11" id="KW-0732">Signal</keyword>
<dbReference type="InterPro" id="IPR056562">
    <property type="entry name" value="LysM2_CERK1_LYK3_4_5"/>
</dbReference>
<keyword evidence="7 10" id="KW-1133">Transmembrane helix</keyword>
<dbReference type="OrthoDB" id="4062651at2759"/>
<dbReference type="KEGG" id="nnu:104591988"/>
<keyword evidence="13" id="KW-1185">Reference proteome</keyword>
<keyword evidence="3 10" id="KW-0812">Transmembrane</keyword>
<sequence length="624" mass="69774">MATLFSYLCLRSLLFFVLVSVSLEGQSLLNCDTNSLDASGYRCNGFGSQDKCGTFAVFRTNSYYSSLFNLSFYLGLNQTAISEASGFSADTDYLPQGQPLLIPIDCECNGGGFYRARVTKTTIKGESFYGIAESLEGLTTCKAISYENPSISPWGLQERVQLNTVSNLSSKLNTTIEAIISANNRSNDFNMKSLVSASTLLIPLNNRPTLAPLLDYPNVGIPVVDPPKVRSKRSTLWRVGVYIAVSGIAIGVSVAIAAIILVIQRRRKKKPNFCKAGDMEVQEQSIRTLRYKKEFFEDRHDRHLVSHRGDTTHHKLILETYTIEELTKATEDFSWNNLIEGSVFQGRLNGKYLAIKQIHPETISKVDFGLFNDANRSHPHILRLLGTCWNGETESYLVFEFAKNGSLKDWLHAGLAMKSQFIASCYCFLTWTQRLRVCLDVAIALQYMHQIMHPSYVHRNIKSRNIFLDEEFHAKVGNFGMSSCTEDEFEELQSTSTPPTYWIKGYLAPEYLQHGTISPSTDIFAYGVVLLEILSGRTPITRADEKEEDNVRLSEKIKTILRSDDGGELMAWMDPALGNNYSFDSAVTLANLARACVEENPSSRPSAGNIVDKLQIMVDELPDG</sequence>
<dbReference type="InterPro" id="IPR052611">
    <property type="entry name" value="Plant_RLK_LysM"/>
</dbReference>
<dbReference type="FunCoup" id="A0A1U7ZN24">
    <property type="interactions" value="72"/>
</dbReference>